<accession>A0A4Y7QLB0</accession>
<feature type="region of interest" description="Disordered" evidence="5">
    <location>
        <begin position="1120"/>
        <end position="1143"/>
    </location>
</feature>
<dbReference type="InterPro" id="IPR011545">
    <property type="entry name" value="DEAD/DEAH_box_helicase_dom"/>
</dbReference>
<dbReference type="PANTHER" id="PTHR18934">
    <property type="entry name" value="ATP-DEPENDENT RNA HELICASE"/>
    <property type="match status" value="1"/>
</dbReference>
<evidence type="ECO:0000313" key="8">
    <source>
        <dbReference type="EMBL" id="TDL28437.1"/>
    </source>
</evidence>
<feature type="region of interest" description="Disordered" evidence="5">
    <location>
        <begin position="373"/>
        <end position="403"/>
    </location>
</feature>
<organism evidence="8 9">
    <name type="scientific">Rickenella mellea</name>
    <dbReference type="NCBI Taxonomy" id="50990"/>
    <lineage>
        <taxon>Eukaryota</taxon>
        <taxon>Fungi</taxon>
        <taxon>Dikarya</taxon>
        <taxon>Basidiomycota</taxon>
        <taxon>Agaricomycotina</taxon>
        <taxon>Agaricomycetes</taxon>
        <taxon>Hymenochaetales</taxon>
        <taxon>Rickenellaceae</taxon>
        <taxon>Rickenella</taxon>
    </lineage>
</organism>
<feature type="domain" description="Helicase C-terminal" evidence="7">
    <location>
        <begin position="718"/>
        <end position="895"/>
    </location>
</feature>
<dbReference type="Pfam" id="PF21010">
    <property type="entry name" value="HA2_C"/>
    <property type="match status" value="1"/>
</dbReference>
<dbReference type="EMBL" id="ML170157">
    <property type="protein sequence ID" value="TDL28437.1"/>
    <property type="molecule type" value="Genomic_DNA"/>
</dbReference>
<dbReference type="VEuPathDB" id="FungiDB:BD410DRAFT_780941"/>
<dbReference type="Proteomes" id="UP000294933">
    <property type="component" value="Unassembled WGS sequence"/>
</dbReference>
<evidence type="ECO:0000256" key="5">
    <source>
        <dbReference type="SAM" id="MobiDB-lite"/>
    </source>
</evidence>
<dbReference type="SMART" id="SM00847">
    <property type="entry name" value="HA2"/>
    <property type="match status" value="1"/>
</dbReference>
<dbReference type="PROSITE" id="PS51192">
    <property type="entry name" value="HELICASE_ATP_BIND_1"/>
    <property type="match status" value="1"/>
</dbReference>
<evidence type="ECO:0000256" key="3">
    <source>
        <dbReference type="ARBA" id="ARBA00022806"/>
    </source>
</evidence>
<dbReference type="Pfam" id="PF00270">
    <property type="entry name" value="DEAD"/>
    <property type="match status" value="1"/>
</dbReference>
<dbReference type="OrthoDB" id="28053at2759"/>
<feature type="compositionally biased region" description="Polar residues" evidence="5">
    <location>
        <begin position="1"/>
        <end position="11"/>
    </location>
</feature>
<feature type="region of interest" description="Disordered" evidence="5">
    <location>
        <begin position="25"/>
        <end position="132"/>
    </location>
</feature>
<evidence type="ECO:0000313" key="9">
    <source>
        <dbReference type="Proteomes" id="UP000294933"/>
    </source>
</evidence>
<feature type="domain" description="Helicase ATP-binding" evidence="6">
    <location>
        <begin position="449"/>
        <end position="619"/>
    </location>
</feature>
<keyword evidence="4" id="KW-0067">ATP-binding</keyword>
<dbReference type="GO" id="GO:0003723">
    <property type="term" value="F:RNA binding"/>
    <property type="evidence" value="ECO:0007669"/>
    <property type="project" value="TreeGrafter"/>
</dbReference>
<feature type="region of interest" description="Disordered" evidence="5">
    <location>
        <begin position="1245"/>
        <end position="1275"/>
    </location>
</feature>
<keyword evidence="9" id="KW-1185">Reference proteome</keyword>
<dbReference type="SMART" id="SM00487">
    <property type="entry name" value="DEXDc"/>
    <property type="match status" value="1"/>
</dbReference>
<protein>
    <submittedName>
        <fullName evidence="8">P-loop containing nucleoside triphosphate hydrolase protein</fullName>
    </submittedName>
</protein>
<keyword evidence="3" id="KW-0347">Helicase</keyword>
<evidence type="ECO:0000259" key="7">
    <source>
        <dbReference type="PROSITE" id="PS51194"/>
    </source>
</evidence>
<evidence type="ECO:0000256" key="4">
    <source>
        <dbReference type="ARBA" id="ARBA00022840"/>
    </source>
</evidence>
<dbReference type="Pfam" id="PF00035">
    <property type="entry name" value="dsrm"/>
    <property type="match status" value="2"/>
</dbReference>
<dbReference type="SMART" id="SM00490">
    <property type="entry name" value="HELICc"/>
    <property type="match status" value="1"/>
</dbReference>
<keyword evidence="2 8" id="KW-0378">Hydrolase</keyword>
<dbReference type="PROSITE" id="PS51194">
    <property type="entry name" value="HELICASE_CTER"/>
    <property type="match status" value="1"/>
</dbReference>
<dbReference type="GO" id="GO:0004386">
    <property type="term" value="F:helicase activity"/>
    <property type="evidence" value="ECO:0007669"/>
    <property type="project" value="UniProtKB-KW"/>
</dbReference>
<dbReference type="SUPFAM" id="SSF54768">
    <property type="entry name" value="dsRNA-binding domain-like"/>
    <property type="match status" value="1"/>
</dbReference>
<evidence type="ECO:0000259" key="6">
    <source>
        <dbReference type="PROSITE" id="PS51192"/>
    </source>
</evidence>
<dbReference type="InterPro" id="IPR001650">
    <property type="entry name" value="Helicase_C-like"/>
</dbReference>
<dbReference type="Pfam" id="PF00271">
    <property type="entry name" value="Helicase_C"/>
    <property type="match status" value="1"/>
</dbReference>
<dbReference type="STRING" id="50990.A0A4Y7QLB0"/>
<dbReference type="PANTHER" id="PTHR18934:SF203">
    <property type="entry name" value="ATP-DEPENDENT RNA HELICASE A"/>
    <property type="match status" value="1"/>
</dbReference>
<evidence type="ECO:0000256" key="2">
    <source>
        <dbReference type="ARBA" id="ARBA00022801"/>
    </source>
</evidence>
<name>A0A4Y7QLB0_9AGAM</name>
<keyword evidence="1" id="KW-0547">Nucleotide-binding</keyword>
<dbReference type="FunFam" id="1.20.120.1080:FF:000002">
    <property type="entry name" value="Putative ATP-dependent RNA helicase DHX36"/>
    <property type="match status" value="1"/>
</dbReference>
<feature type="compositionally biased region" description="Acidic residues" evidence="5">
    <location>
        <begin position="1259"/>
        <end position="1269"/>
    </location>
</feature>
<gene>
    <name evidence="8" type="ORF">BD410DRAFT_780941</name>
</gene>
<proteinExistence type="predicted"/>
<evidence type="ECO:0000256" key="1">
    <source>
        <dbReference type="ARBA" id="ARBA00022741"/>
    </source>
</evidence>
<reference evidence="8 9" key="1">
    <citation type="submission" date="2018-06" db="EMBL/GenBank/DDBJ databases">
        <title>A transcriptomic atlas of mushroom development highlights an independent origin of complex multicellularity.</title>
        <authorList>
            <consortium name="DOE Joint Genome Institute"/>
            <person name="Krizsan K."/>
            <person name="Almasi E."/>
            <person name="Merenyi Z."/>
            <person name="Sahu N."/>
            <person name="Viragh M."/>
            <person name="Koszo T."/>
            <person name="Mondo S."/>
            <person name="Kiss B."/>
            <person name="Balint B."/>
            <person name="Kues U."/>
            <person name="Barry K."/>
            <person name="Hegedus J.C."/>
            <person name="Henrissat B."/>
            <person name="Johnson J."/>
            <person name="Lipzen A."/>
            <person name="Ohm R."/>
            <person name="Nagy I."/>
            <person name="Pangilinan J."/>
            <person name="Yan J."/>
            <person name="Xiong Y."/>
            <person name="Grigoriev I.V."/>
            <person name="Hibbett D.S."/>
            <person name="Nagy L.G."/>
        </authorList>
    </citation>
    <scope>NUCLEOTIDE SEQUENCE [LARGE SCALE GENOMIC DNA]</scope>
    <source>
        <strain evidence="8 9">SZMC22713</strain>
    </source>
</reference>
<sequence>MHSDASRTTPAKSLASRIGPQLKRAYAQAATAAKEVPQTSRNVKLPRLGHSPPSLGFSSERSSSQVSLPFSAEFPEKMPHRSSGRAGSSSRGSAGVSGGRNAPKNSRGGPAHVASRARGAIKQPQQTQLSGPLHDKAFIDEFLKTVVIPAKEWQTNPNSALSNWMISRTQNKLKYVAQEGVYNGKRLWRSTVRVLDDLVGQGDAENKKESEQLAGYSALGQIAQRGLFTKSPDVTSQSVQLSDGSNVSHERARQFMDYYCRRYGFGKPDITLEEVRGNPPKWEAVMTVGGRRIGLGCGANKKNATISCYLDVAQYLESCDRELWKTFVAAARTGKDLGLAPKLIFQVSEQLEDDIRDLCSDVKRSTLFRNRPAIGSSLTGSGPAPRETVEQTGYRAPTRPGSKLSDEFLAAKSKRLLERRKLYLSDPSHEGMRGTRSALPVFNRASDILQHINENDVTICMAATGSGKTTQIPQLILDSWIDSGNGAQCNIICTQPRRIAAISVANRVANERGEVVGRGSIGFHVRFEHKFPEEHGSVTFCTTGVFLKRMHSALQEGGPKNMDDITHIVVDEVHERDIDTDLLLVVLKRLSADRKAKRKPLKVVLMSATIDPTLFQRYFPDEAGNPAKCIDIPGRSYPVDKYFLEDFIQDIAVMGDPNRAQWVFADEKVARYLVRELGSMMVSKFVPLNSVNLAQRKPIAVGPDNKEDELEIPYPLVALTISYVLTKSESGHVLVFLPGWEEIQSVQRILLDSSCPTGLHFSDPTKYSLHVLHSTIPLAEQQLIFEPAPPGVRRIILATNIAETSVTIPDVVYVVDTAKIKENQYDPERHMSSLVQAWVGSSNLNQRAGRAGRHRPGEYYGLLSKQRANGLQTHQTVEMNRSDLSNVVMHVKALDFPNMEVEDVLSATIEPPDAERIHAAMSALAMVGALDSKRNLTSLGRVLLQIPVDVQMGRLVLFGSFFRCLDQALTLAAILSNRDPFLNPPLQKKEAALVKDSWTPIDFRSDALAVLRAYNAWSELVSRGDHRGGDRFLHDNFLFRPTMLMISKVRVQLLQSLYSAGVIDVSAGGGVANPSYREGTVPPQLNLNGESLPLLAALISVASQPKFAIRTSSMTYRTAQDKTAAIHPSSVNHRKREHAEIEPTQGERQIVAFSEKRRNLSQIGSAPGQLYLVGCTRLDPLSYMLFGAYNIQVTESGLECDEWLPIVGNLDALDNTQRLKVLMEACMLRVFEGINMSRRRGYRERQNIPMTARARDVEKDESDDEDEDFNLPKDLTLSPSEIKDLDLLTRDIVRILDKYNQERISSQSRRNSRPATPVPSPFLGPSRLKSGNSTPYRLSYDSRPSTPSSLRP</sequence>
<dbReference type="CDD" id="cd18791">
    <property type="entry name" value="SF2_C_RHA"/>
    <property type="match status" value="1"/>
</dbReference>
<feature type="region of interest" description="Disordered" evidence="5">
    <location>
        <begin position="1303"/>
        <end position="1352"/>
    </location>
</feature>
<dbReference type="CDD" id="cd17917">
    <property type="entry name" value="DEXHc_RHA-like"/>
    <property type="match status" value="1"/>
</dbReference>
<dbReference type="Gene3D" id="1.20.120.1080">
    <property type="match status" value="1"/>
</dbReference>
<dbReference type="GO" id="GO:0005524">
    <property type="term" value="F:ATP binding"/>
    <property type="evidence" value="ECO:0007669"/>
    <property type="project" value="UniProtKB-KW"/>
</dbReference>
<feature type="region of interest" description="Disordered" evidence="5">
    <location>
        <begin position="1"/>
        <end position="20"/>
    </location>
</feature>
<dbReference type="InterPro" id="IPR014720">
    <property type="entry name" value="dsRBD_dom"/>
</dbReference>
<feature type="compositionally biased region" description="Polar residues" evidence="5">
    <location>
        <begin position="1329"/>
        <end position="1352"/>
    </location>
</feature>
<dbReference type="FunFam" id="3.40.50.300:FF:001714">
    <property type="entry name" value="ATP-dependent DEAD/H RNA helicase, putative"/>
    <property type="match status" value="1"/>
</dbReference>
<feature type="compositionally biased region" description="Polar residues" evidence="5">
    <location>
        <begin position="56"/>
        <end position="68"/>
    </location>
</feature>
<dbReference type="GO" id="GO:0016787">
    <property type="term" value="F:hydrolase activity"/>
    <property type="evidence" value="ECO:0007669"/>
    <property type="project" value="UniProtKB-KW"/>
</dbReference>
<dbReference type="InterPro" id="IPR007502">
    <property type="entry name" value="Helicase-assoc_dom"/>
</dbReference>
<dbReference type="InterPro" id="IPR027417">
    <property type="entry name" value="P-loop_NTPase"/>
</dbReference>
<dbReference type="Gene3D" id="3.40.50.300">
    <property type="entry name" value="P-loop containing nucleotide triphosphate hydrolases"/>
    <property type="match status" value="2"/>
</dbReference>
<dbReference type="SUPFAM" id="SSF52540">
    <property type="entry name" value="P-loop containing nucleoside triphosphate hydrolases"/>
    <property type="match status" value="1"/>
</dbReference>
<dbReference type="SMART" id="SM00358">
    <property type="entry name" value="DSRM"/>
    <property type="match status" value="2"/>
</dbReference>
<feature type="compositionally biased region" description="Low complexity" evidence="5">
    <location>
        <begin position="84"/>
        <end position="94"/>
    </location>
</feature>
<dbReference type="InterPro" id="IPR014001">
    <property type="entry name" value="Helicase_ATP-bd"/>
</dbReference>